<dbReference type="AlphaFoldDB" id="A0A2U1UFF6"/>
<dbReference type="InterPro" id="IPR038084">
    <property type="entry name" value="PduO/GlcC-like_sf"/>
</dbReference>
<dbReference type="EMBL" id="QDKK01000048">
    <property type="protein sequence ID" value="PWC20347.1"/>
    <property type="molecule type" value="Genomic_DNA"/>
</dbReference>
<dbReference type="Gene3D" id="3.30.450.150">
    <property type="entry name" value="Haem-degrading domain"/>
    <property type="match status" value="1"/>
</dbReference>
<gene>
    <name evidence="1" type="ORF">DDT54_21145</name>
</gene>
<sequence>MTASGVPSIFFQLRRIRIMSIQGKTIAIIGGSSGFGRRVAQQAHEAGAQHLILGGRDAQRLQQAKDELSALGAKVTIQEVDAHNETSLRGFFDSLPRFDHLVALEKVDGAIGISPAVAQAKARTAALLQSPSKDFEDFINSGRPSFLSTPGVTPLEGGVPISVDGQVVGAVGVSGAHGANDSQVAKAAAAAVDR</sequence>
<dbReference type="InterPro" id="IPR036291">
    <property type="entry name" value="NAD(P)-bd_dom_sf"/>
</dbReference>
<proteinExistence type="predicted"/>
<dbReference type="PANTHER" id="PTHR34309:SF1">
    <property type="entry name" value="PROTEIN GLCG"/>
    <property type="match status" value="1"/>
</dbReference>
<name>A0A2U1UFF6_9GAMM</name>
<dbReference type="InterPro" id="IPR002347">
    <property type="entry name" value="SDR_fam"/>
</dbReference>
<dbReference type="InterPro" id="IPR052517">
    <property type="entry name" value="GlcG_carb_metab_protein"/>
</dbReference>
<dbReference type="OrthoDB" id="9806974at2"/>
<accession>A0A2U1UFF6</accession>
<dbReference type="SUPFAM" id="SSF143744">
    <property type="entry name" value="GlcG-like"/>
    <property type="match status" value="1"/>
</dbReference>
<evidence type="ECO:0000313" key="1">
    <source>
        <dbReference type="EMBL" id="PWC20347.1"/>
    </source>
</evidence>
<evidence type="ECO:0008006" key="3">
    <source>
        <dbReference type="Google" id="ProtNLM"/>
    </source>
</evidence>
<dbReference type="PANTHER" id="PTHR34309">
    <property type="entry name" value="SLR1406 PROTEIN"/>
    <property type="match status" value="1"/>
</dbReference>
<reference evidence="1 2" key="1">
    <citation type="submission" date="2018-04" db="EMBL/GenBank/DDBJ databases">
        <title>Brenneria corticis sp.nov.</title>
        <authorList>
            <person name="Li Y."/>
        </authorList>
    </citation>
    <scope>NUCLEOTIDE SEQUENCE [LARGE SCALE GENOMIC DNA]</scope>
    <source>
        <strain evidence="1 2">LMG 2694</strain>
    </source>
</reference>
<organism evidence="1 2">
    <name type="scientific">Brenneria nigrifluens DSM 30175 = ATCC 13028</name>
    <dbReference type="NCBI Taxonomy" id="1121120"/>
    <lineage>
        <taxon>Bacteria</taxon>
        <taxon>Pseudomonadati</taxon>
        <taxon>Pseudomonadota</taxon>
        <taxon>Gammaproteobacteria</taxon>
        <taxon>Enterobacterales</taxon>
        <taxon>Pectobacteriaceae</taxon>
        <taxon>Brenneria</taxon>
    </lineage>
</organism>
<dbReference type="Pfam" id="PF03928">
    <property type="entry name" value="HbpS-like"/>
    <property type="match status" value="1"/>
</dbReference>
<dbReference type="SUPFAM" id="SSF51735">
    <property type="entry name" value="NAD(P)-binding Rossmann-fold domains"/>
    <property type="match status" value="1"/>
</dbReference>
<comment type="caution">
    <text evidence="1">The sequence shown here is derived from an EMBL/GenBank/DDBJ whole genome shotgun (WGS) entry which is preliminary data.</text>
</comment>
<dbReference type="Proteomes" id="UP000295985">
    <property type="component" value="Unassembled WGS sequence"/>
</dbReference>
<dbReference type="Pfam" id="PF00106">
    <property type="entry name" value="adh_short"/>
    <property type="match status" value="1"/>
</dbReference>
<protein>
    <recommendedName>
        <fullName evidence="3">SDR family NAD(P)-dependent oxidoreductase</fullName>
    </recommendedName>
</protein>
<evidence type="ECO:0000313" key="2">
    <source>
        <dbReference type="Proteomes" id="UP000295985"/>
    </source>
</evidence>
<dbReference type="InterPro" id="IPR005624">
    <property type="entry name" value="PduO/GlcC-like"/>
</dbReference>